<keyword evidence="2" id="KW-1185">Reference proteome</keyword>
<protein>
    <submittedName>
        <fullName evidence="1">Uncharacterized protein</fullName>
    </submittedName>
</protein>
<reference evidence="1 2" key="1">
    <citation type="submission" date="2019-09" db="EMBL/GenBank/DDBJ databases">
        <authorList>
            <person name="Duangmal K."/>
            <person name="Teo W.F.A."/>
            <person name="Lipun K."/>
        </authorList>
    </citation>
    <scope>NUCLEOTIDE SEQUENCE [LARGE SCALE GENOMIC DNA]</scope>
    <source>
        <strain evidence="1 2">K1PN6</strain>
    </source>
</reference>
<name>A0A5N8WY18_9ACTN</name>
<comment type="caution">
    <text evidence="1">The sequence shown here is derived from an EMBL/GenBank/DDBJ whole genome shotgun (WGS) entry which is preliminary data.</text>
</comment>
<sequence length="83" mass="8820">MATWQDELGAQEWRQAVDTADRVHGPGFPSGELPGYRQGCAAIDEVVRLLADPTVPGALVRPAPRGLPQFREPARAVSVGAAD</sequence>
<dbReference type="RefSeq" id="WP_152866232.1">
    <property type="nucleotide sequence ID" value="NZ_VMNX01000116.1"/>
</dbReference>
<organism evidence="1 2">
    <name type="scientific">Streptomyces acidicola</name>
    <dbReference type="NCBI Taxonomy" id="2596892"/>
    <lineage>
        <taxon>Bacteria</taxon>
        <taxon>Bacillati</taxon>
        <taxon>Actinomycetota</taxon>
        <taxon>Actinomycetes</taxon>
        <taxon>Kitasatosporales</taxon>
        <taxon>Streptomycetaceae</taxon>
        <taxon>Streptomyces</taxon>
    </lineage>
</organism>
<evidence type="ECO:0000313" key="1">
    <source>
        <dbReference type="EMBL" id="MPY51972.1"/>
    </source>
</evidence>
<proteinExistence type="predicted"/>
<gene>
    <name evidence="1" type="ORF">FPZ41_26770</name>
</gene>
<dbReference type="Proteomes" id="UP000373149">
    <property type="component" value="Unassembled WGS sequence"/>
</dbReference>
<dbReference type="EMBL" id="VMNX01000116">
    <property type="protein sequence ID" value="MPY51972.1"/>
    <property type="molecule type" value="Genomic_DNA"/>
</dbReference>
<dbReference type="AlphaFoldDB" id="A0A5N8WY18"/>
<evidence type="ECO:0000313" key="2">
    <source>
        <dbReference type="Proteomes" id="UP000373149"/>
    </source>
</evidence>
<accession>A0A5N8WY18</accession>